<dbReference type="AlphaFoldDB" id="U9T669"/>
<accession>U9T669</accession>
<name>U9T669_RHIID</name>
<sequence>MQLSRNMIYSKRFVLFYLFGLVSKVRAEYLYRSSTWWYYKFYVVSFSNVIMQCKKYEYTIYSFIKHTKLARDYKDLLLMAKKSNNTCKASITSFLATLFKMYSTFRIHGAVHENEYINILSEGLRSVVILVKLFHRYRSDTSPVILAIKE</sequence>
<organism evidence="1">
    <name type="scientific">Rhizophagus irregularis (strain DAOM 181602 / DAOM 197198 / MUCL 43194)</name>
    <name type="common">Arbuscular mycorrhizal fungus</name>
    <name type="synonym">Glomus intraradices</name>
    <dbReference type="NCBI Taxonomy" id="747089"/>
    <lineage>
        <taxon>Eukaryota</taxon>
        <taxon>Fungi</taxon>
        <taxon>Fungi incertae sedis</taxon>
        <taxon>Mucoromycota</taxon>
        <taxon>Glomeromycotina</taxon>
        <taxon>Glomeromycetes</taxon>
        <taxon>Glomerales</taxon>
        <taxon>Glomeraceae</taxon>
        <taxon>Rhizophagus</taxon>
    </lineage>
</organism>
<reference evidence="1" key="1">
    <citation type="submission" date="2013-07" db="EMBL/GenBank/DDBJ databases">
        <title>The genome of an arbuscular mycorrhizal fungus provides insights into the evolution of the oldest plant symbiosis.</title>
        <authorList>
            <consortium name="DOE Joint Genome Institute"/>
            <person name="Tisserant E."/>
            <person name="Malbreil M."/>
            <person name="Kuo A."/>
            <person name="Kohler A."/>
            <person name="Symeonidi A."/>
            <person name="Balestrini R."/>
            <person name="Charron P."/>
            <person name="Duensing N."/>
            <person name="Frei-dit-Frey N."/>
            <person name="Gianinazzi-Pearson V."/>
            <person name="Gilbert B."/>
            <person name="Handa Y."/>
            <person name="Hijri M."/>
            <person name="Kaul R."/>
            <person name="Kawaguchi M."/>
            <person name="Krajinski F."/>
            <person name="Lammers P."/>
            <person name="Lapierre D."/>
            <person name="Masclaux F.G."/>
            <person name="Murat C."/>
            <person name="Morin E."/>
            <person name="Ndikumana S."/>
            <person name="Pagni M."/>
            <person name="Petitpierre D."/>
            <person name="Requena N."/>
            <person name="Rosikiewicz P."/>
            <person name="Riley R."/>
            <person name="Saito K."/>
            <person name="San Clemente H."/>
            <person name="Shapiro H."/>
            <person name="van Tuinen D."/>
            <person name="Becard G."/>
            <person name="Bonfante P."/>
            <person name="Paszkowski U."/>
            <person name="Shachar-Hill Y."/>
            <person name="Young J.P."/>
            <person name="Sanders I.R."/>
            <person name="Henrissat B."/>
            <person name="Rensing S.A."/>
            <person name="Grigoriev I.V."/>
            <person name="Corradi N."/>
            <person name="Roux C."/>
            <person name="Martin F."/>
        </authorList>
    </citation>
    <scope>NUCLEOTIDE SEQUENCE</scope>
    <source>
        <strain evidence="1">DAOM 197198</strain>
    </source>
</reference>
<gene>
    <name evidence="1" type="ORF">GLOINDRAFT_85783</name>
</gene>
<evidence type="ECO:0000313" key="1">
    <source>
        <dbReference type="EMBL" id="ESA03620.1"/>
    </source>
</evidence>
<proteinExistence type="predicted"/>
<dbReference type="HOGENOM" id="CLU_1741538_0_0_1"/>
<protein>
    <submittedName>
        <fullName evidence="1">Uncharacterized protein</fullName>
    </submittedName>
</protein>
<dbReference type="EMBL" id="KI294906">
    <property type="protein sequence ID" value="ESA03620.1"/>
    <property type="molecule type" value="Genomic_DNA"/>
</dbReference>